<dbReference type="NCBIfam" id="TIGR02669">
    <property type="entry name" value="SpoIID_LytB"/>
    <property type="match status" value="1"/>
</dbReference>
<reference evidence="3 4" key="1">
    <citation type="submission" date="2019-08" db="EMBL/GenBank/DDBJ databases">
        <title>In-depth cultivation of the pig gut microbiome towards novel bacterial diversity and tailored functional studies.</title>
        <authorList>
            <person name="Wylensek D."/>
            <person name="Hitch T.C.A."/>
            <person name="Clavel T."/>
        </authorList>
    </citation>
    <scope>NUCLEOTIDE SEQUENCE [LARGE SCALE GENOMIC DNA]</scope>
    <source>
        <strain evidence="3 4">Med78-601-WT-4W-RMD-3</strain>
    </source>
</reference>
<protein>
    <submittedName>
        <fullName evidence="3">N-acetylmuramoyl-L-alanine amidase</fullName>
    </submittedName>
</protein>
<comment type="caution">
    <text evidence="3">The sequence shown here is derived from an EMBL/GenBank/DDBJ whole genome shotgun (WGS) entry which is preliminary data.</text>
</comment>
<feature type="domain" description="MurNAc-LAA" evidence="2">
    <location>
        <begin position="358"/>
        <end position="468"/>
    </location>
</feature>
<dbReference type="InterPro" id="IPR050695">
    <property type="entry name" value="N-acetylmuramoyl_amidase_3"/>
</dbReference>
<dbReference type="PANTHER" id="PTHR30404">
    <property type="entry name" value="N-ACETYLMURAMOYL-L-ALANINE AMIDASE"/>
    <property type="match status" value="1"/>
</dbReference>
<organism evidence="3 4">
    <name type="scientific">Anaerosalibacter bizertensis</name>
    <dbReference type="NCBI Taxonomy" id="932217"/>
    <lineage>
        <taxon>Bacteria</taxon>
        <taxon>Bacillati</taxon>
        <taxon>Bacillota</taxon>
        <taxon>Tissierellia</taxon>
        <taxon>Tissierellales</taxon>
        <taxon>Sporanaerobacteraceae</taxon>
        <taxon>Anaerosalibacter</taxon>
    </lineage>
</organism>
<dbReference type="CDD" id="cd02696">
    <property type="entry name" value="MurNAc-LAA"/>
    <property type="match status" value="1"/>
</dbReference>
<dbReference type="RefSeq" id="WP_154484602.1">
    <property type="nucleotide sequence ID" value="NZ_VULR01000013.1"/>
</dbReference>
<evidence type="ECO:0000259" key="2">
    <source>
        <dbReference type="SMART" id="SM00646"/>
    </source>
</evidence>
<dbReference type="SUPFAM" id="SSF53187">
    <property type="entry name" value="Zn-dependent exopeptidases"/>
    <property type="match status" value="1"/>
</dbReference>
<dbReference type="InterPro" id="IPR002508">
    <property type="entry name" value="MurNAc-LAA_cat"/>
</dbReference>
<keyword evidence="1" id="KW-0378">Hydrolase</keyword>
<dbReference type="PANTHER" id="PTHR30404:SF0">
    <property type="entry name" value="N-ACETYLMURAMOYL-L-ALANINE AMIDASE AMIC"/>
    <property type="match status" value="1"/>
</dbReference>
<dbReference type="InterPro" id="IPR013693">
    <property type="entry name" value="SpoIID/LytB_N"/>
</dbReference>
<dbReference type="Gene3D" id="3.40.630.40">
    <property type="entry name" value="Zn-dependent exopeptidases"/>
    <property type="match status" value="1"/>
</dbReference>
<dbReference type="Pfam" id="PF08486">
    <property type="entry name" value="SpoIID"/>
    <property type="match status" value="1"/>
</dbReference>
<evidence type="ECO:0000256" key="1">
    <source>
        <dbReference type="ARBA" id="ARBA00022801"/>
    </source>
</evidence>
<dbReference type="GO" id="GO:0008745">
    <property type="term" value="F:N-acetylmuramoyl-L-alanine amidase activity"/>
    <property type="evidence" value="ECO:0007669"/>
    <property type="project" value="InterPro"/>
</dbReference>
<dbReference type="GO" id="GO:0030288">
    <property type="term" value="C:outer membrane-bounded periplasmic space"/>
    <property type="evidence" value="ECO:0007669"/>
    <property type="project" value="TreeGrafter"/>
</dbReference>
<dbReference type="GO" id="GO:0009253">
    <property type="term" value="P:peptidoglycan catabolic process"/>
    <property type="evidence" value="ECO:0007669"/>
    <property type="project" value="InterPro"/>
</dbReference>
<dbReference type="Pfam" id="PF01520">
    <property type="entry name" value="Amidase_3"/>
    <property type="match status" value="1"/>
</dbReference>
<dbReference type="SMART" id="SM00646">
    <property type="entry name" value="Ami_3"/>
    <property type="match status" value="1"/>
</dbReference>
<dbReference type="GO" id="GO:0030435">
    <property type="term" value="P:sporulation resulting in formation of a cellular spore"/>
    <property type="evidence" value="ECO:0007669"/>
    <property type="project" value="InterPro"/>
</dbReference>
<dbReference type="AlphaFoldDB" id="A0A844FIR5"/>
<evidence type="ECO:0000313" key="4">
    <source>
        <dbReference type="Proteomes" id="UP000462760"/>
    </source>
</evidence>
<dbReference type="Proteomes" id="UP000462760">
    <property type="component" value="Unassembled WGS sequence"/>
</dbReference>
<proteinExistence type="predicted"/>
<gene>
    <name evidence="3" type="ORF">FYJ27_09320</name>
</gene>
<sequence>MSEDFLICFFDPENDQIVKRPLEDMVKILLPSQIDISFQLESLKAQAVIIRTNLIRNSLKLGGKGCEKYENVDLCKSDHCHDFYSLEELKDIWKEDFEMNIEKIEKAVKETEGDILTIEGKPIMALYHNTCGGSTENSENIIKNKVVYLRKVLCDYCIESPNWEESKEYFLEEIEKKLNIKFSKDDLFKKGEISGYIDNIVRDEENRVRKIKIGGKEFTGSEIMELLDLSSNRFYICPVSIKIVSRGSGEGLGYCQYGGNEMARRGHTYKEILDYYYTGIKVERCLLPSIKKPLMGKVILIDPGHGGEDFGYVGNNGLKEKDIVLSLSKEIKPKLERLGAKVYLTRNKDENMLLNKRTKMADSIRPDFFISFHMDFFANSNNRGCKAYYFRGDEESKKLGVKILEEIERDINIKNKGVREGDFYLLKNLNTSSLIIELGYLSNLEEEKKFSDKRFIKQFSEAIGKGILQYFEY</sequence>
<dbReference type="OrthoDB" id="9794671at2"/>
<evidence type="ECO:0000313" key="3">
    <source>
        <dbReference type="EMBL" id="MSS43924.1"/>
    </source>
</evidence>
<dbReference type="InterPro" id="IPR013486">
    <property type="entry name" value="SpoIID/LytB"/>
</dbReference>
<name>A0A844FIR5_9FIRM</name>
<accession>A0A844FIR5</accession>
<dbReference type="EMBL" id="VULR01000013">
    <property type="protein sequence ID" value="MSS43924.1"/>
    <property type="molecule type" value="Genomic_DNA"/>
</dbReference>